<dbReference type="PANTHER" id="PTHR43080">
    <property type="entry name" value="CBS DOMAIN-CONTAINING PROTEIN CBSX3, MITOCHONDRIAL"/>
    <property type="match status" value="1"/>
</dbReference>
<feature type="domain" description="CBS" evidence="3">
    <location>
        <begin position="8"/>
        <end position="67"/>
    </location>
</feature>
<sequence length="183" mass="20002">MLTAADIMTNEVCTIDSSASVADAIALMQTQKVRSLIVNRRSAEMPFGIVTERDIVYKVIARDHDPERVIVQDVMRQPCVAIEPNLSIQEIAQVFSDAGIQRAPVIKDGELLGVVSVTDVVMRGTIAASNQPELAQRIAEAVRHARSICQEKGQSSQDCAIAWETVEELQAEAAHRRIKPGGR</sequence>
<feature type="domain" description="CBS" evidence="3">
    <location>
        <begin position="75"/>
        <end position="133"/>
    </location>
</feature>
<organism evidence="4 5">
    <name type="scientific">Halomicronema hongdechloris C2206</name>
    <dbReference type="NCBI Taxonomy" id="1641165"/>
    <lineage>
        <taxon>Bacteria</taxon>
        <taxon>Bacillati</taxon>
        <taxon>Cyanobacteriota</taxon>
        <taxon>Cyanophyceae</taxon>
        <taxon>Nodosilineales</taxon>
        <taxon>Nodosilineaceae</taxon>
        <taxon>Halomicronema</taxon>
    </lineage>
</organism>
<dbReference type="AlphaFoldDB" id="A0A1Z3HKE4"/>
<dbReference type="InterPro" id="IPR051257">
    <property type="entry name" value="Diverse_CBS-Domain"/>
</dbReference>
<evidence type="ECO:0000313" key="5">
    <source>
        <dbReference type="Proteomes" id="UP000191901"/>
    </source>
</evidence>
<reference evidence="4 5" key="1">
    <citation type="journal article" date="2016" name="Biochim. Biophys. Acta">
        <title>Characterization of red-shifted phycobilisomes isolated from the chlorophyll f-containing cyanobacterium Halomicronema hongdechloris.</title>
        <authorList>
            <person name="Li Y."/>
            <person name="Lin Y."/>
            <person name="Garvey C.J."/>
            <person name="Birch D."/>
            <person name="Corkery R.W."/>
            <person name="Loughlin P.C."/>
            <person name="Scheer H."/>
            <person name="Willows R.D."/>
            <person name="Chen M."/>
        </authorList>
    </citation>
    <scope>NUCLEOTIDE SEQUENCE [LARGE SCALE GENOMIC DNA]</scope>
    <source>
        <strain evidence="4 5">C2206</strain>
    </source>
</reference>
<dbReference type="Pfam" id="PF00571">
    <property type="entry name" value="CBS"/>
    <property type="match status" value="2"/>
</dbReference>
<accession>A0A1Z3HKE4</accession>
<protein>
    <recommendedName>
        <fullName evidence="3">CBS domain-containing protein</fullName>
    </recommendedName>
</protein>
<gene>
    <name evidence="4" type="ORF">XM38_017310</name>
</gene>
<evidence type="ECO:0000256" key="1">
    <source>
        <dbReference type="ARBA" id="ARBA00023122"/>
    </source>
</evidence>
<keyword evidence="1 2" id="KW-0129">CBS domain</keyword>
<dbReference type="SUPFAM" id="SSF54631">
    <property type="entry name" value="CBS-domain pair"/>
    <property type="match status" value="1"/>
</dbReference>
<proteinExistence type="predicted"/>
<dbReference type="PROSITE" id="PS51371">
    <property type="entry name" value="CBS"/>
    <property type="match status" value="2"/>
</dbReference>
<evidence type="ECO:0000259" key="3">
    <source>
        <dbReference type="PROSITE" id="PS51371"/>
    </source>
</evidence>
<keyword evidence="5" id="KW-1185">Reference proteome</keyword>
<dbReference type="PANTHER" id="PTHR43080:SF2">
    <property type="entry name" value="CBS DOMAIN-CONTAINING PROTEIN"/>
    <property type="match status" value="1"/>
</dbReference>
<dbReference type="KEGG" id="hhg:XM38_017310"/>
<dbReference type="Proteomes" id="UP000191901">
    <property type="component" value="Chromosome"/>
</dbReference>
<dbReference type="InterPro" id="IPR000644">
    <property type="entry name" value="CBS_dom"/>
</dbReference>
<evidence type="ECO:0000313" key="4">
    <source>
        <dbReference type="EMBL" id="ASC70784.1"/>
    </source>
</evidence>
<dbReference type="SMART" id="SM00116">
    <property type="entry name" value="CBS"/>
    <property type="match status" value="2"/>
</dbReference>
<dbReference type="EMBL" id="CP021983">
    <property type="protein sequence ID" value="ASC70784.1"/>
    <property type="molecule type" value="Genomic_DNA"/>
</dbReference>
<dbReference type="Pfam" id="PF02672">
    <property type="entry name" value="CP12"/>
    <property type="match status" value="1"/>
</dbReference>
<dbReference type="InterPro" id="IPR046342">
    <property type="entry name" value="CBS_dom_sf"/>
</dbReference>
<name>A0A1Z3HKE4_9CYAN</name>
<evidence type="ECO:0000256" key="2">
    <source>
        <dbReference type="PROSITE-ProRule" id="PRU00703"/>
    </source>
</evidence>
<dbReference type="RefSeq" id="WP_187329330.1">
    <property type="nucleotide sequence ID" value="NZ_CP021983.2"/>
</dbReference>
<dbReference type="Gene3D" id="3.10.580.10">
    <property type="entry name" value="CBS-domain"/>
    <property type="match status" value="1"/>
</dbReference>